<evidence type="ECO:0000256" key="3">
    <source>
        <dbReference type="SAM" id="SignalP"/>
    </source>
</evidence>
<feature type="signal peptide" evidence="3">
    <location>
        <begin position="1"/>
        <end position="20"/>
    </location>
</feature>
<feature type="region of interest" description="Disordered" evidence="1">
    <location>
        <begin position="471"/>
        <end position="648"/>
    </location>
</feature>
<feature type="compositionally biased region" description="Low complexity" evidence="1">
    <location>
        <begin position="139"/>
        <end position="168"/>
    </location>
</feature>
<name>A0AAD5RQU8_9PEZI</name>
<keyword evidence="3" id="KW-0732">Signal</keyword>
<evidence type="ECO:0000313" key="4">
    <source>
        <dbReference type="EMBL" id="KAJ2902116.1"/>
    </source>
</evidence>
<evidence type="ECO:0000313" key="5">
    <source>
        <dbReference type="Proteomes" id="UP001201980"/>
    </source>
</evidence>
<keyword evidence="5" id="KW-1185">Reference proteome</keyword>
<feature type="compositionally biased region" description="Low complexity" evidence="1">
    <location>
        <begin position="471"/>
        <end position="482"/>
    </location>
</feature>
<dbReference type="EMBL" id="JAKWBI020000124">
    <property type="protein sequence ID" value="KAJ2902116.1"/>
    <property type="molecule type" value="Genomic_DNA"/>
</dbReference>
<reference evidence="4" key="1">
    <citation type="submission" date="2022-07" db="EMBL/GenBank/DDBJ databases">
        <title>Draft genome sequence of Zalerion maritima ATCC 34329, a (micro)plastics degrading marine fungus.</title>
        <authorList>
            <person name="Paco A."/>
            <person name="Goncalves M.F.M."/>
            <person name="Rocha-Santos T.A.P."/>
            <person name="Alves A."/>
        </authorList>
    </citation>
    <scope>NUCLEOTIDE SEQUENCE</scope>
    <source>
        <strain evidence="4">ATCC 34329</strain>
    </source>
</reference>
<evidence type="ECO:0000256" key="2">
    <source>
        <dbReference type="SAM" id="Phobius"/>
    </source>
</evidence>
<keyword evidence="2" id="KW-0812">Transmembrane</keyword>
<feature type="transmembrane region" description="Helical" evidence="2">
    <location>
        <begin position="394"/>
        <end position="415"/>
    </location>
</feature>
<feature type="region of interest" description="Disordered" evidence="1">
    <location>
        <begin position="54"/>
        <end position="195"/>
    </location>
</feature>
<feature type="compositionally biased region" description="Gly residues" evidence="1">
    <location>
        <begin position="370"/>
        <end position="385"/>
    </location>
</feature>
<accession>A0AAD5RQU8</accession>
<dbReference type="AlphaFoldDB" id="A0AAD5RQU8"/>
<dbReference type="Proteomes" id="UP001201980">
    <property type="component" value="Unassembled WGS sequence"/>
</dbReference>
<feature type="compositionally biased region" description="Polar residues" evidence="1">
    <location>
        <begin position="535"/>
        <end position="547"/>
    </location>
</feature>
<feature type="compositionally biased region" description="Low complexity" evidence="1">
    <location>
        <begin position="54"/>
        <end position="124"/>
    </location>
</feature>
<organism evidence="4 5">
    <name type="scientific">Zalerion maritima</name>
    <dbReference type="NCBI Taxonomy" id="339359"/>
    <lineage>
        <taxon>Eukaryota</taxon>
        <taxon>Fungi</taxon>
        <taxon>Dikarya</taxon>
        <taxon>Ascomycota</taxon>
        <taxon>Pezizomycotina</taxon>
        <taxon>Sordariomycetes</taxon>
        <taxon>Lulworthiomycetidae</taxon>
        <taxon>Lulworthiales</taxon>
        <taxon>Lulworthiaceae</taxon>
        <taxon>Zalerion</taxon>
    </lineage>
</organism>
<comment type="caution">
    <text evidence="4">The sequence shown here is derived from an EMBL/GenBank/DDBJ whole genome shotgun (WGS) entry which is preliminary data.</text>
</comment>
<keyword evidence="2" id="KW-0472">Membrane</keyword>
<keyword evidence="2" id="KW-1133">Transmembrane helix</keyword>
<protein>
    <submittedName>
        <fullName evidence="4">Uncharacterized protein</fullName>
    </submittedName>
</protein>
<sequence length="648" mass="66392">MRPSRSILMLLASTMVAARGVDVRDLKKLKMMRLKPRQTATTIIATTEDIVGTISSSTSTSETSLTSPASTTLEDEPTTTTSSSSSSETTTTFTSSTSSTTSTSSTPSPSSTSSEEELSTSLSEADGETTPTPPPSSTPTPSSNDESVTTTPLPDTDTTTPTPVEPETTPTPDPDPPTDTDPVEEPEKTTTVTKTDKVTSVVGRTVTQAATTTIVTDIEVTTTAYQTKTVTATDVATATEVVFVTVTVTEAAAAKRTVGPRATPALDLARRAAVTVDVVQTVVVTKDTTITDFDVVRSTKTHVKTITKDLTTTKFENAEQTITQTSTITETFKRVNTGVETITNTETLPPEVLTSIQPTTESTTETAVIGAGGGSGNGGGSGGSSSGLSTGAKAGIGAGAGVVALLAIAGIIVFIRQKRKGTNSKGAPAWQPDGYHDAAMEPTIPSISSPGHGYPPAVAYMAEQNARPSPSVYSTVSPSKSPFTGAATSVTPVGSSEVDGAGRNTRNSIPMSEMSGETAAERPGQQGMGIGRPGQASTASELDSTRNPHPASEMPAGAGGAAAWTPGHGRGGSQDATELDSMMRNNGAYGHGRNGSDGTDLGGGHNGGTHGYSDAPPSAGGQRVQQDGQHGHRQGWSGGPIDERYEMM</sequence>
<feature type="chain" id="PRO_5042066409" evidence="3">
    <location>
        <begin position="21"/>
        <end position="648"/>
    </location>
</feature>
<gene>
    <name evidence="4" type="ORF">MKZ38_001025</name>
</gene>
<evidence type="ECO:0000256" key="1">
    <source>
        <dbReference type="SAM" id="MobiDB-lite"/>
    </source>
</evidence>
<proteinExistence type="predicted"/>
<feature type="region of interest" description="Disordered" evidence="1">
    <location>
        <begin position="359"/>
        <end position="387"/>
    </location>
</feature>
<feature type="compositionally biased region" description="Gly residues" evidence="1">
    <location>
        <begin position="589"/>
        <end position="610"/>
    </location>
</feature>